<proteinExistence type="predicted"/>
<evidence type="ECO:0000313" key="1">
    <source>
        <dbReference type="EMBL" id="CAG8494721.1"/>
    </source>
</evidence>
<evidence type="ECO:0000313" key="2">
    <source>
        <dbReference type="Proteomes" id="UP000789366"/>
    </source>
</evidence>
<keyword evidence="2" id="KW-1185">Reference proteome</keyword>
<protein>
    <submittedName>
        <fullName evidence="1">10040_t:CDS:1</fullName>
    </submittedName>
</protein>
<accession>A0ACA9KXI8</accession>
<name>A0ACA9KXI8_9GLOM</name>
<comment type="caution">
    <text evidence="1">The sequence shown here is derived from an EMBL/GenBank/DDBJ whole genome shotgun (WGS) entry which is preliminary data.</text>
</comment>
<reference evidence="1" key="1">
    <citation type="submission" date="2021-06" db="EMBL/GenBank/DDBJ databases">
        <authorList>
            <person name="Kallberg Y."/>
            <person name="Tangrot J."/>
            <person name="Rosling A."/>
        </authorList>
    </citation>
    <scope>NUCLEOTIDE SEQUENCE</scope>
    <source>
        <strain evidence="1">28 12/20/2015</strain>
    </source>
</reference>
<sequence length="282" mass="30173">MADDLLASNLFSLKGKVALVTGGGRGIGKIIAKAFVRNGARVYIASRKKEILDMAAAELNALGPGDCFGIKVDLNSKEACERLATEIGDREKGKLDILVNNSGTVFDGTLFDFPEEWWENIYNLNVKIVFYLTIACFPLLEKASHKPDDPSRVIIIGSISGIGEGDLRGIVEAKRVTSVPYNTSKAAVHSIAKNLAVHFTPRGVNVNVIAPGVIFTKMTSDKDIQACISEVPQGRLGVESDIAGSALFLASHAGSWVSGIIIPVDGGTLLRNKEFGMKMAKL</sequence>
<organism evidence="1 2">
    <name type="scientific">Cetraspora pellucida</name>
    <dbReference type="NCBI Taxonomy" id="1433469"/>
    <lineage>
        <taxon>Eukaryota</taxon>
        <taxon>Fungi</taxon>
        <taxon>Fungi incertae sedis</taxon>
        <taxon>Mucoromycota</taxon>
        <taxon>Glomeromycotina</taxon>
        <taxon>Glomeromycetes</taxon>
        <taxon>Diversisporales</taxon>
        <taxon>Gigasporaceae</taxon>
        <taxon>Cetraspora</taxon>
    </lineage>
</organism>
<dbReference type="Proteomes" id="UP000789366">
    <property type="component" value="Unassembled WGS sequence"/>
</dbReference>
<dbReference type="EMBL" id="CAJVPW010001911">
    <property type="protein sequence ID" value="CAG8494721.1"/>
    <property type="molecule type" value="Genomic_DNA"/>
</dbReference>
<gene>
    <name evidence="1" type="ORF">SPELUC_LOCUS2724</name>
</gene>